<dbReference type="AlphaFoldDB" id="A0AAD9Q5R8"/>
<feature type="domain" description="Tyr recombinase" evidence="2">
    <location>
        <begin position="195"/>
        <end position="406"/>
    </location>
</feature>
<evidence type="ECO:0000313" key="3">
    <source>
        <dbReference type="EMBL" id="KAK2555191.1"/>
    </source>
</evidence>
<name>A0AAD9Q5R8_ACRCE</name>
<dbReference type="InterPro" id="IPR011010">
    <property type="entry name" value="DNA_brk_join_enz"/>
</dbReference>
<dbReference type="PANTHER" id="PTHR34605:SF3">
    <property type="entry name" value="P CELL-TYPE AGGLUTINATION PROTEIN MAP4-LIKE-RELATED"/>
    <property type="match status" value="1"/>
</dbReference>
<organism evidence="3 4">
    <name type="scientific">Acropora cervicornis</name>
    <name type="common">Staghorn coral</name>
    <dbReference type="NCBI Taxonomy" id="6130"/>
    <lineage>
        <taxon>Eukaryota</taxon>
        <taxon>Metazoa</taxon>
        <taxon>Cnidaria</taxon>
        <taxon>Anthozoa</taxon>
        <taxon>Hexacorallia</taxon>
        <taxon>Scleractinia</taxon>
        <taxon>Astrocoeniina</taxon>
        <taxon>Acroporidae</taxon>
        <taxon>Acropora</taxon>
    </lineage>
</organism>
<dbReference type="EMBL" id="JARQWQ010000064">
    <property type="protein sequence ID" value="KAK2555191.1"/>
    <property type="molecule type" value="Genomic_DNA"/>
</dbReference>
<dbReference type="SUPFAM" id="SSF56349">
    <property type="entry name" value="DNA breaking-rejoining enzymes"/>
    <property type="match status" value="1"/>
</dbReference>
<dbReference type="InterPro" id="IPR052925">
    <property type="entry name" value="Phage_Integrase-like_Recomb"/>
</dbReference>
<dbReference type="Gene3D" id="1.10.443.10">
    <property type="entry name" value="Intergrase catalytic core"/>
    <property type="match status" value="1"/>
</dbReference>
<dbReference type="GO" id="GO:0006310">
    <property type="term" value="P:DNA recombination"/>
    <property type="evidence" value="ECO:0007669"/>
    <property type="project" value="UniProtKB-KW"/>
</dbReference>
<dbReference type="InterPro" id="IPR013762">
    <property type="entry name" value="Integrase-like_cat_sf"/>
</dbReference>
<dbReference type="GO" id="GO:0003677">
    <property type="term" value="F:DNA binding"/>
    <property type="evidence" value="ECO:0007669"/>
    <property type="project" value="InterPro"/>
</dbReference>
<comment type="caution">
    <text evidence="3">The sequence shown here is derived from an EMBL/GenBank/DDBJ whole genome shotgun (WGS) entry which is preliminary data.</text>
</comment>
<keyword evidence="1" id="KW-0233">DNA recombination</keyword>
<accession>A0AAD9Q5R8</accession>
<dbReference type="InterPro" id="IPR002104">
    <property type="entry name" value="Integrase_catalytic"/>
</dbReference>
<evidence type="ECO:0000313" key="4">
    <source>
        <dbReference type="Proteomes" id="UP001249851"/>
    </source>
</evidence>
<protein>
    <recommendedName>
        <fullName evidence="2">Tyr recombinase domain-containing protein</fullName>
    </recommendedName>
</protein>
<gene>
    <name evidence="3" type="ORF">P5673_023168</name>
</gene>
<evidence type="ECO:0000256" key="1">
    <source>
        <dbReference type="ARBA" id="ARBA00023172"/>
    </source>
</evidence>
<reference evidence="3" key="2">
    <citation type="journal article" date="2023" name="Science">
        <title>Genomic signatures of disease resistance in endangered staghorn corals.</title>
        <authorList>
            <person name="Vollmer S.V."/>
            <person name="Selwyn J.D."/>
            <person name="Despard B.A."/>
            <person name="Roesel C.L."/>
        </authorList>
    </citation>
    <scope>NUCLEOTIDE SEQUENCE</scope>
    <source>
        <strain evidence="3">K2</strain>
    </source>
</reference>
<dbReference type="PROSITE" id="PS51898">
    <property type="entry name" value="TYR_RECOMBINASE"/>
    <property type="match status" value="1"/>
</dbReference>
<dbReference type="GO" id="GO:0015074">
    <property type="term" value="P:DNA integration"/>
    <property type="evidence" value="ECO:0007669"/>
    <property type="project" value="InterPro"/>
</dbReference>
<dbReference type="PANTHER" id="PTHR34605">
    <property type="entry name" value="PHAGE_INTEGRASE DOMAIN-CONTAINING PROTEIN"/>
    <property type="match status" value="1"/>
</dbReference>
<sequence>MPPNTKNYKGRSPNVLRYIESCGNEEDIGSLLCSNLAAGARLAAENESQAHDEKTSRTYELRLMSLERFAQQNGDDAVLFGANKRPFLAATIQTYMQMLSETKGKRLGSLSCRGLKPPVVRGHAAAFTYWFNVFGHSGPYSQSIEVLPDGSQKVIAKGNPMNSPAVKQTIKQLVRRSSRPTRMDAHQGRVAYEPKKAPPFTLYQLMRIREYCLKTIEGMCGLWLWTVTIFSFALFLRGEEPLHLKLRHLKLPQNYAANSGRVPQRIEVKIPWSKADKKAKGVTLSLWANSLKRELCPVTALFTWLLITGIKKGQNYIFPRVAKNNRAVLPNCARRVTTYRKTFLETSNILFGKDFTTHSIRRSAARWAARCGANDSSIKRAGRWKSNSFELYTQDARAEMIKEHHDGQPVSDHKIWMFKPLR</sequence>
<dbReference type="Proteomes" id="UP001249851">
    <property type="component" value="Unassembled WGS sequence"/>
</dbReference>
<proteinExistence type="predicted"/>
<keyword evidence="4" id="KW-1185">Reference proteome</keyword>
<reference evidence="3" key="1">
    <citation type="journal article" date="2023" name="G3 (Bethesda)">
        <title>Whole genome assembly and annotation of the endangered Caribbean coral Acropora cervicornis.</title>
        <authorList>
            <person name="Selwyn J.D."/>
            <person name="Vollmer S.V."/>
        </authorList>
    </citation>
    <scope>NUCLEOTIDE SEQUENCE</scope>
    <source>
        <strain evidence="3">K2</strain>
    </source>
</reference>
<evidence type="ECO:0000259" key="2">
    <source>
        <dbReference type="PROSITE" id="PS51898"/>
    </source>
</evidence>